<feature type="transmembrane region" description="Helical" evidence="1">
    <location>
        <begin position="12"/>
        <end position="31"/>
    </location>
</feature>
<proteinExistence type="predicted"/>
<feature type="transmembrane region" description="Helical" evidence="1">
    <location>
        <begin position="112"/>
        <end position="133"/>
    </location>
</feature>
<feature type="transmembrane region" description="Helical" evidence="1">
    <location>
        <begin position="357"/>
        <end position="380"/>
    </location>
</feature>
<dbReference type="Pfam" id="PF14296">
    <property type="entry name" value="O-ag_pol_Wzy"/>
    <property type="match status" value="1"/>
</dbReference>
<feature type="transmembrane region" description="Helical" evidence="1">
    <location>
        <begin position="265"/>
        <end position="282"/>
    </location>
</feature>
<feature type="transmembrane region" description="Helical" evidence="1">
    <location>
        <begin position="153"/>
        <end position="175"/>
    </location>
</feature>
<evidence type="ECO:0000313" key="3">
    <source>
        <dbReference type="Proteomes" id="UP000509126"/>
    </source>
</evidence>
<evidence type="ECO:0000256" key="1">
    <source>
        <dbReference type="SAM" id="Phobius"/>
    </source>
</evidence>
<dbReference type="InterPro" id="IPR029468">
    <property type="entry name" value="O-ag_pol_Wzy"/>
</dbReference>
<feature type="transmembrane region" description="Helical" evidence="1">
    <location>
        <begin position="386"/>
        <end position="404"/>
    </location>
</feature>
<organism evidence="2 3">
    <name type="scientific">Acinetobacter lwoffii</name>
    <dbReference type="NCBI Taxonomy" id="28090"/>
    <lineage>
        <taxon>Bacteria</taxon>
        <taxon>Pseudomonadati</taxon>
        <taxon>Pseudomonadota</taxon>
        <taxon>Gammaproteobacteria</taxon>
        <taxon>Moraxellales</taxon>
        <taxon>Moraxellaceae</taxon>
        <taxon>Acinetobacter</taxon>
    </lineage>
</organism>
<keyword evidence="1" id="KW-0472">Membrane</keyword>
<feature type="transmembrane region" description="Helical" evidence="1">
    <location>
        <begin position="71"/>
        <end position="92"/>
    </location>
</feature>
<keyword evidence="1" id="KW-0812">Transmembrane</keyword>
<accession>A0A6N1MED7</accession>
<feature type="transmembrane region" description="Helical" evidence="1">
    <location>
        <begin position="221"/>
        <end position="237"/>
    </location>
</feature>
<dbReference type="AlphaFoldDB" id="A0A6N1MED7"/>
<sequence length="459" mass="53356">MGMAFKNNKIIVTLVFVTFNVACILFYSLGIFNDLNDSLYHKYCEFLYILNFALIPFLFYIYRVKIFSPQGLFYISTCLFCLGRVFLSFLGLYRDYYELYWGHLFYFNNSDFFESLIFWQLSLSSFILGSLIFSTRLEFNMKLSNVDYRKTFYILNFLSAILLFVLWFPVSYEMILMFMTAGYEGLYAGQAEYSFGTQRIASLLLPIMVASAVLCNNKRSLYFSLFILFLYILVNLLVGQRALLFVWVLICLWMYNLITKRDLPFFKFSLLGLSLMIFAQFLESFRGGGDFGLENPLSKFIYVQSLTYMLPSIVNSLNTEWPTLAYVTMFFPITGLFSSLGLVIGSQNYNSGAFFAYTLNSSLFDTGFGLGWSVFLDLYILSGRNYLLLSFFSFILGLIFCYLIEKSKKNLLFLYILLSSLPAFMFAPRSLMYSISSSLIYSFSCFMLIFIFVIAFKKR</sequence>
<feature type="transmembrane region" description="Helical" evidence="1">
    <location>
        <begin position="324"/>
        <end position="345"/>
    </location>
</feature>
<feature type="transmembrane region" description="Helical" evidence="1">
    <location>
        <begin position="243"/>
        <end position="258"/>
    </location>
</feature>
<feature type="transmembrane region" description="Helical" evidence="1">
    <location>
        <begin position="439"/>
        <end position="456"/>
    </location>
</feature>
<evidence type="ECO:0000313" key="2">
    <source>
        <dbReference type="EMBL" id="QKU20273.1"/>
    </source>
</evidence>
<feature type="transmembrane region" description="Helical" evidence="1">
    <location>
        <begin position="46"/>
        <end position="64"/>
    </location>
</feature>
<keyword evidence="1" id="KW-1133">Transmembrane helix</keyword>
<protein>
    <submittedName>
        <fullName evidence="2">O-antigen polysaccharide polymerase Wzy</fullName>
    </submittedName>
</protein>
<gene>
    <name evidence="2" type="primary">wzy</name>
    <name evidence="2" type="ORF">FOB19_01730</name>
</gene>
<feature type="transmembrane region" description="Helical" evidence="1">
    <location>
        <begin position="195"/>
        <end position="214"/>
    </location>
</feature>
<feature type="transmembrane region" description="Helical" evidence="1">
    <location>
        <begin position="411"/>
        <end position="427"/>
    </location>
</feature>
<reference evidence="2 3" key="1">
    <citation type="submission" date="2019-11" db="EMBL/GenBank/DDBJ databases">
        <title>FDA dAtabase for Regulatory Grade micrObial Sequences (FDA-ARGOS): Supporting development and validation of Infectious Disease Dx tests.</title>
        <authorList>
            <person name="Patel R."/>
            <person name="Rucinski S."/>
            <person name="Tallon L."/>
            <person name="Sadzewicz L."/>
            <person name="Vavikolanu K."/>
            <person name="Mehta A."/>
            <person name="Aluvathingal J."/>
            <person name="Nadendla S."/>
            <person name="Nandy P."/>
            <person name="Geyer C."/>
            <person name="Yan Y."/>
            <person name="Sichtig H."/>
        </authorList>
    </citation>
    <scope>NUCLEOTIDE SEQUENCE [LARGE SCALE GENOMIC DNA]</scope>
    <source>
        <strain evidence="2 3">FDAARGOS_557</strain>
    </source>
</reference>
<dbReference type="EMBL" id="CP054803">
    <property type="protein sequence ID" value="QKU20273.1"/>
    <property type="molecule type" value="Genomic_DNA"/>
</dbReference>
<dbReference type="Proteomes" id="UP000509126">
    <property type="component" value="Chromosome"/>
</dbReference>
<name>A0A6N1MED7_ACILW</name>